<comment type="caution">
    <text evidence="2">The sequence shown here is derived from an EMBL/GenBank/DDBJ whole genome shotgun (WGS) entry which is preliminary data.</text>
</comment>
<dbReference type="Proteomes" id="UP000663879">
    <property type="component" value="Unassembled WGS sequence"/>
</dbReference>
<keyword evidence="3" id="KW-1185">Reference proteome</keyword>
<accession>A0A814G819</accession>
<organism evidence="2 3">
    <name type="scientific">Brachionus calyciflorus</name>
    <dbReference type="NCBI Taxonomy" id="104777"/>
    <lineage>
        <taxon>Eukaryota</taxon>
        <taxon>Metazoa</taxon>
        <taxon>Spiralia</taxon>
        <taxon>Gnathifera</taxon>
        <taxon>Rotifera</taxon>
        <taxon>Eurotatoria</taxon>
        <taxon>Monogononta</taxon>
        <taxon>Pseudotrocha</taxon>
        <taxon>Ploima</taxon>
        <taxon>Brachionidae</taxon>
        <taxon>Brachionus</taxon>
    </lineage>
</organism>
<name>A0A814G819_9BILA</name>
<dbReference type="AlphaFoldDB" id="A0A814G819"/>
<evidence type="ECO:0000313" key="3">
    <source>
        <dbReference type="Proteomes" id="UP000663879"/>
    </source>
</evidence>
<dbReference type="Pfam" id="PF17921">
    <property type="entry name" value="Integrase_H2C2"/>
    <property type="match status" value="1"/>
</dbReference>
<proteinExistence type="predicted"/>
<dbReference type="InterPro" id="IPR050951">
    <property type="entry name" value="Retrovirus_Pol_polyprotein"/>
</dbReference>
<dbReference type="InterPro" id="IPR041588">
    <property type="entry name" value="Integrase_H2C2"/>
</dbReference>
<dbReference type="OrthoDB" id="425619at2759"/>
<reference evidence="2" key="1">
    <citation type="submission" date="2021-02" db="EMBL/GenBank/DDBJ databases">
        <authorList>
            <person name="Nowell W R."/>
        </authorList>
    </citation>
    <scope>NUCLEOTIDE SEQUENCE</scope>
    <source>
        <strain evidence="2">Ploen Becks lab</strain>
    </source>
</reference>
<evidence type="ECO:0000313" key="2">
    <source>
        <dbReference type="EMBL" id="CAF0990216.1"/>
    </source>
</evidence>
<dbReference type="EMBL" id="CAJNOC010003601">
    <property type="protein sequence ID" value="CAF0990216.1"/>
    <property type="molecule type" value="Genomic_DNA"/>
</dbReference>
<feature type="domain" description="Integrase zinc-binding" evidence="1">
    <location>
        <begin position="209"/>
        <end position="261"/>
    </location>
</feature>
<sequence>MNSIRSWEIRNDEDDESALIRRTAEIQKLQEEIIPNAVKNLHKAQDKQETTQNKQKNVIYHFLQPNNQVFIKTEKIQGKFEQCQEFSLNRFRLHLLNQIQQQDDKREPVYLQRQRYNVLNPSCIPVLACRPVVESDLRDEAENDSKKILDIYTDEPLFHYLSSGKHLSGLSSKQVKMVERQASHFIYDHDTEEIFMIDKNGFTLLVSKPCLRNGIIEKAHALGHFQKEATVRRIKEHFWKKLVKDVENYISSCDVCKRNNNISPKELPAKTLAIKGVVDSIGKDLVFGLPETKEGYIGLFFVSEYLTKFPYVEPVKGKTAVKIAEKLWNFICLFGPSKSCFVGSRYRI</sequence>
<dbReference type="Gene3D" id="1.10.340.70">
    <property type="match status" value="1"/>
</dbReference>
<protein>
    <recommendedName>
        <fullName evidence="1">Integrase zinc-binding domain-containing protein</fullName>
    </recommendedName>
</protein>
<gene>
    <name evidence="2" type="ORF">OXX778_LOCUS15872</name>
</gene>
<dbReference type="PANTHER" id="PTHR37984">
    <property type="entry name" value="PROTEIN CBG26694"/>
    <property type="match status" value="1"/>
</dbReference>
<evidence type="ECO:0000259" key="1">
    <source>
        <dbReference type="Pfam" id="PF17921"/>
    </source>
</evidence>
<dbReference type="PANTHER" id="PTHR37984:SF15">
    <property type="entry name" value="INTEGRASE CATALYTIC DOMAIN-CONTAINING PROTEIN"/>
    <property type="match status" value="1"/>
</dbReference>